<protein>
    <recommendedName>
        <fullName evidence="3">Retrovirus-related Pol polyprotein from transposon TNT 1-94</fullName>
    </recommendedName>
</protein>
<dbReference type="PANTHER" id="PTHR42648:SF28">
    <property type="entry name" value="TRANSPOSON-ENCODED PROTEIN WITH RIBONUCLEASE H-LIKE AND RETROVIRUS ZINC FINGER-LIKE DOMAINS"/>
    <property type="match status" value="1"/>
</dbReference>
<dbReference type="InterPro" id="IPR012337">
    <property type="entry name" value="RNaseH-like_sf"/>
</dbReference>
<dbReference type="InterPro" id="IPR039537">
    <property type="entry name" value="Retrotran_Ty1/copia-like"/>
</dbReference>
<gene>
    <name evidence="1" type="ORF">VitviT2T_019774</name>
</gene>
<dbReference type="EMBL" id="CP126660">
    <property type="protein sequence ID" value="WKA01494.1"/>
    <property type="molecule type" value="Genomic_DNA"/>
</dbReference>
<dbReference type="PANTHER" id="PTHR42648">
    <property type="entry name" value="TRANSPOSASE, PUTATIVE-RELATED"/>
    <property type="match status" value="1"/>
</dbReference>
<dbReference type="Proteomes" id="UP001227230">
    <property type="component" value="Chromosome 13"/>
</dbReference>
<name>A0ABY9D2A7_VITVI</name>
<reference evidence="1 2" key="1">
    <citation type="journal article" date="2023" name="Hortic Res">
        <title>The complete reference genome for grapevine (Vitis vinifera L.) genetics and breeding.</title>
        <authorList>
            <person name="Shi X."/>
            <person name="Cao S."/>
            <person name="Wang X."/>
            <person name="Huang S."/>
            <person name="Wang Y."/>
            <person name="Liu Z."/>
            <person name="Liu W."/>
            <person name="Leng X."/>
            <person name="Peng Y."/>
            <person name="Wang N."/>
            <person name="Wang Y."/>
            <person name="Ma Z."/>
            <person name="Xu X."/>
            <person name="Zhang F."/>
            <person name="Xue H."/>
            <person name="Zhong H."/>
            <person name="Wang Y."/>
            <person name="Zhang K."/>
            <person name="Velt A."/>
            <person name="Avia K."/>
            <person name="Holtgrawe D."/>
            <person name="Grimplet J."/>
            <person name="Matus J.T."/>
            <person name="Ware D."/>
            <person name="Wu X."/>
            <person name="Wang H."/>
            <person name="Liu C."/>
            <person name="Fang Y."/>
            <person name="Rustenholz C."/>
            <person name="Cheng Z."/>
            <person name="Xiao H."/>
            <person name="Zhou Y."/>
        </authorList>
    </citation>
    <scope>NUCLEOTIDE SEQUENCE [LARGE SCALE GENOMIC DNA]</scope>
    <source>
        <strain evidence="2">cv. Pinot noir / PN40024</strain>
        <tissue evidence="1">Leaf</tissue>
    </source>
</reference>
<evidence type="ECO:0008006" key="3">
    <source>
        <dbReference type="Google" id="ProtNLM"/>
    </source>
</evidence>
<dbReference type="InterPro" id="IPR036397">
    <property type="entry name" value="RNaseH_sf"/>
</dbReference>
<organism evidence="1 2">
    <name type="scientific">Vitis vinifera</name>
    <name type="common">Grape</name>
    <dbReference type="NCBI Taxonomy" id="29760"/>
    <lineage>
        <taxon>Eukaryota</taxon>
        <taxon>Viridiplantae</taxon>
        <taxon>Streptophyta</taxon>
        <taxon>Embryophyta</taxon>
        <taxon>Tracheophyta</taxon>
        <taxon>Spermatophyta</taxon>
        <taxon>Magnoliopsida</taxon>
        <taxon>eudicotyledons</taxon>
        <taxon>Gunneridae</taxon>
        <taxon>Pentapetalae</taxon>
        <taxon>rosids</taxon>
        <taxon>Vitales</taxon>
        <taxon>Vitaceae</taxon>
        <taxon>Viteae</taxon>
        <taxon>Vitis</taxon>
    </lineage>
</organism>
<evidence type="ECO:0000313" key="2">
    <source>
        <dbReference type="Proteomes" id="UP001227230"/>
    </source>
</evidence>
<keyword evidence="2" id="KW-1185">Reference proteome</keyword>
<proteinExistence type="predicted"/>
<accession>A0ABY9D2A7</accession>
<evidence type="ECO:0000313" key="1">
    <source>
        <dbReference type="EMBL" id="WKA01494.1"/>
    </source>
</evidence>
<dbReference type="SUPFAM" id="SSF53098">
    <property type="entry name" value="Ribonuclease H-like"/>
    <property type="match status" value="1"/>
</dbReference>
<dbReference type="Gene3D" id="3.30.420.10">
    <property type="entry name" value="Ribonuclease H-like superfamily/Ribonuclease H"/>
    <property type="match status" value="1"/>
</dbReference>
<sequence length="85" mass="9631">MNKTIAERARCLKLNAGLENKFWAEAMNMACYLINRSPRATLDGKVAKEVWTGNPVDYSGLRVFGCLAYVHIPNEERSKLDVKSR</sequence>